<organism evidence="6 7">
    <name type="scientific">Qipengyuania aquimaris</name>
    <dbReference type="NCBI Taxonomy" id="255984"/>
    <lineage>
        <taxon>Bacteria</taxon>
        <taxon>Pseudomonadati</taxon>
        <taxon>Pseudomonadota</taxon>
        <taxon>Alphaproteobacteria</taxon>
        <taxon>Sphingomonadales</taxon>
        <taxon>Erythrobacteraceae</taxon>
        <taxon>Qipengyuania</taxon>
    </lineage>
</organism>
<dbReference type="EMBL" id="JAHVKP010000001">
    <property type="protein sequence ID" value="MBY6218654.1"/>
    <property type="molecule type" value="Genomic_DNA"/>
</dbReference>
<evidence type="ECO:0000256" key="1">
    <source>
        <dbReference type="ARBA" id="ARBA00004496"/>
    </source>
</evidence>
<protein>
    <recommendedName>
        <fullName evidence="3">Regulatory protein RecX</fullName>
    </recommendedName>
</protein>
<dbReference type="Gene3D" id="1.10.10.10">
    <property type="entry name" value="Winged helix-like DNA-binding domain superfamily/Winged helix DNA-binding domain"/>
    <property type="match status" value="1"/>
</dbReference>
<comment type="caution">
    <text evidence="6">The sequence shown here is derived from an EMBL/GenBank/DDBJ whole genome shotgun (WGS) entry which is preliminary data.</text>
</comment>
<keyword evidence="4" id="KW-0963">Cytoplasm</keyword>
<feature type="domain" description="RecX second three-helical" evidence="5">
    <location>
        <begin position="76"/>
        <end position="112"/>
    </location>
</feature>
<gene>
    <name evidence="6" type="ORF">KUV31_09920</name>
</gene>
<evidence type="ECO:0000256" key="3">
    <source>
        <dbReference type="ARBA" id="ARBA00018111"/>
    </source>
</evidence>
<evidence type="ECO:0000313" key="6">
    <source>
        <dbReference type="EMBL" id="MBY6218654.1"/>
    </source>
</evidence>
<dbReference type="Proteomes" id="UP000824927">
    <property type="component" value="Unassembled WGS sequence"/>
</dbReference>
<proteinExistence type="inferred from homology"/>
<evidence type="ECO:0000313" key="7">
    <source>
        <dbReference type="Proteomes" id="UP000824927"/>
    </source>
</evidence>
<reference evidence="6" key="1">
    <citation type="submission" date="2021-06" db="EMBL/GenBank/DDBJ databases">
        <title>50 bacteria genomes isolated from Dapeng, Shenzhen, China.</title>
        <authorList>
            <person name="Zheng W."/>
            <person name="Yu S."/>
            <person name="Huang Y."/>
        </authorList>
    </citation>
    <scope>NUCLEOTIDE SEQUENCE</scope>
    <source>
        <strain evidence="6">DP4N28-2</strain>
    </source>
</reference>
<dbReference type="RefSeq" id="WP_222405394.1">
    <property type="nucleotide sequence ID" value="NZ_JAHVKP010000001.1"/>
</dbReference>
<comment type="subcellular location">
    <subcellularLocation>
        <location evidence="1">Cytoplasm</location>
    </subcellularLocation>
</comment>
<dbReference type="GO" id="GO:0005737">
    <property type="term" value="C:cytoplasm"/>
    <property type="evidence" value="ECO:0007669"/>
    <property type="project" value="UniProtKB-SubCell"/>
</dbReference>
<dbReference type="AlphaFoldDB" id="A0A9Q3S1T4"/>
<evidence type="ECO:0000259" key="5">
    <source>
        <dbReference type="Pfam" id="PF02631"/>
    </source>
</evidence>
<sequence>MVDASATRRRNRRSPKPLDRTRLNDLALHYVARFATSTGKLRKYLQRKLRERGWEGDGQPDIDALVERFADKGYVDDEAYARSKANGLLARGYGARRVEETLRAAGIDEEVRGDAAPEEAEARQAAVALAKRRRFGPFARPGSDETVEEAHKRREKQLAAIIRAGHGFDHARRIVEARTIEELEEWAWDAQD</sequence>
<accession>A0A9Q3S1T4</accession>
<comment type="similarity">
    <text evidence="2">Belongs to the RecX family.</text>
</comment>
<evidence type="ECO:0000256" key="2">
    <source>
        <dbReference type="ARBA" id="ARBA00009695"/>
    </source>
</evidence>
<dbReference type="InterPro" id="IPR036388">
    <property type="entry name" value="WH-like_DNA-bd_sf"/>
</dbReference>
<name>A0A9Q3S1T4_9SPHN</name>
<dbReference type="InterPro" id="IPR053924">
    <property type="entry name" value="RecX_HTH_2nd"/>
</dbReference>
<evidence type="ECO:0000256" key="4">
    <source>
        <dbReference type="ARBA" id="ARBA00022490"/>
    </source>
</evidence>
<dbReference type="Pfam" id="PF02631">
    <property type="entry name" value="RecX_HTH2"/>
    <property type="match status" value="1"/>
</dbReference>